<keyword evidence="2" id="KW-1185">Reference proteome</keyword>
<protein>
    <submittedName>
        <fullName evidence="1">Uncharacterized protein</fullName>
    </submittedName>
</protein>
<name>G2GNK2_9ACTN</name>
<reference evidence="1 2" key="1">
    <citation type="submission" date="2011-08" db="EMBL/GenBank/DDBJ databases">
        <authorList>
            <person name="Lin Y."/>
            <person name="Hao X."/>
            <person name="Johnstone L."/>
            <person name="Miller S.J."/>
            <person name="Wei G."/>
            <person name="Rensing C."/>
        </authorList>
    </citation>
    <scope>NUCLEOTIDE SEQUENCE [LARGE SCALE GENOMIC DNA]</scope>
    <source>
        <strain evidence="1 2">K42</strain>
    </source>
</reference>
<dbReference type="Proteomes" id="UP000004217">
    <property type="component" value="Unassembled WGS sequence"/>
</dbReference>
<accession>G2GNK2</accession>
<evidence type="ECO:0000313" key="2">
    <source>
        <dbReference type="Proteomes" id="UP000004217"/>
    </source>
</evidence>
<gene>
    <name evidence="1" type="ORF">SZN_35537</name>
</gene>
<evidence type="ECO:0000313" key="1">
    <source>
        <dbReference type="EMBL" id="EGX54913.1"/>
    </source>
</evidence>
<sequence>MSKRYGFDDVLLISEVVATSSARKDYDDCTAEYGRHGIPTSWSWTLAPGKPPCTPNPP</sequence>
<organism evidence="1 2">
    <name type="scientific">Streptomyces zinciresistens K42</name>
    <dbReference type="NCBI Taxonomy" id="700597"/>
    <lineage>
        <taxon>Bacteria</taxon>
        <taxon>Bacillati</taxon>
        <taxon>Actinomycetota</taxon>
        <taxon>Actinomycetes</taxon>
        <taxon>Kitasatosporales</taxon>
        <taxon>Streptomycetaceae</taxon>
        <taxon>Streptomyces</taxon>
    </lineage>
</organism>
<dbReference type="AlphaFoldDB" id="G2GNK2"/>
<dbReference type="EMBL" id="AGBF01000299">
    <property type="protein sequence ID" value="EGX54913.1"/>
    <property type="molecule type" value="Genomic_DNA"/>
</dbReference>
<dbReference type="PATRIC" id="fig|700597.3.peg.6920"/>
<comment type="caution">
    <text evidence="1">The sequence shown here is derived from an EMBL/GenBank/DDBJ whole genome shotgun (WGS) entry which is preliminary data.</text>
</comment>
<dbReference type="RefSeq" id="WP_007504690.1">
    <property type="nucleotide sequence ID" value="NZ_AGBF01000299.1"/>
</dbReference>
<proteinExistence type="predicted"/>